<gene>
    <name evidence="1" type="ORF">SAMN05443636_2319</name>
</gene>
<evidence type="ECO:0000313" key="2">
    <source>
        <dbReference type="Proteomes" id="UP000184357"/>
    </source>
</evidence>
<dbReference type="EMBL" id="FQWV01000006">
    <property type="protein sequence ID" value="SHH32836.1"/>
    <property type="molecule type" value="Genomic_DNA"/>
</dbReference>
<protein>
    <recommendedName>
        <fullName evidence="3">DUF927 domain-containing protein</fullName>
    </recommendedName>
</protein>
<organism evidence="1 2">
    <name type="scientific">Halobaculum gomorrense</name>
    <dbReference type="NCBI Taxonomy" id="43928"/>
    <lineage>
        <taxon>Archaea</taxon>
        <taxon>Methanobacteriati</taxon>
        <taxon>Methanobacteriota</taxon>
        <taxon>Stenosarchaea group</taxon>
        <taxon>Halobacteria</taxon>
        <taxon>Halobacteriales</taxon>
        <taxon>Haloferacaceae</taxon>
        <taxon>Halobaculum</taxon>
    </lineage>
</organism>
<dbReference type="Proteomes" id="UP000184357">
    <property type="component" value="Unassembled WGS sequence"/>
</dbReference>
<accession>A0A1M5S308</accession>
<dbReference type="PROSITE" id="PS00675">
    <property type="entry name" value="SIGMA54_INTERACT_1"/>
    <property type="match status" value="1"/>
</dbReference>
<evidence type="ECO:0008006" key="3">
    <source>
        <dbReference type="Google" id="ProtNLM"/>
    </source>
</evidence>
<name>A0A1M5S308_9EURY</name>
<proteinExistence type="predicted"/>
<dbReference type="AlphaFoldDB" id="A0A1M5S308"/>
<dbReference type="InterPro" id="IPR025662">
    <property type="entry name" value="Sigma_54_int_dom_ATP-bd_1"/>
</dbReference>
<keyword evidence="2" id="KW-1185">Reference proteome</keyword>
<evidence type="ECO:0000313" key="1">
    <source>
        <dbReference type="EMBL" id="SHH32836.1"/>
    </source>
</evidence>
<sequence>MIIERGELRPSHRDGVSDLEQWANDAKDYAEEHGASLDEAREMFVSVDAVDSYDDDELADTWTDLIESEKDNMSWLNASYTDYIPDGLDTDLRVRDNTYGVIEIDYDNDELPGGIKEFEPVTSFVLDVQEFVENTQSGELEIRMEVIPDSGEESFSVTVSPRVFNDPRSFREEVCIGLTTTFSGTPDDLNELRQVVGQQAAEHVQGHTTVGLHDGVMVTPEGVIGGSCWTDFRNSHTYLDTGQNINDKWALDVDGSDGEFDFHNVAEVLELIVESRSDTERFVPALGWWMASLVAPSIRAWEGELPSVMVSGDTGVGKSSFLQTLSKLTGLNGSPGSAKDTSFALIKGMASTNNVPVWFDEYKPSDMRAYQVDNLQDLLKKNTRCGGETRGNADQTTTNYRLTAPVIFSGEQSIQGSAEERRMIRTQLTKPEGTNKAYARLLGGSYTEHGQVTYSDGADFEDAATALWQWIVDNPPCTTNEAWQDAQSAVYTVLEEHNIAGVDDLELTALTMIQFGMNMYFKLGAKFNADLCVGENDVEDALVYIGSKMGQESRTSHLDEFVSLTSTLVRKGRLVEDEEYRVMDSGEVRLRIDDVHHELSRYVKDYDLDSYDLLNSPRDYKNRLRDAFDDDDHYATQKATPDHVIGNSYCFDAHDAADQVDGFELGAFVEESDWD</sequence>
<reference evidence="1 2" key="1">
    <citation type="submission" date="2016-11" db="EMBL/GenBank/DDBJ databases">
        <authorList>
            <person name="Jaros S."/>
            <person name="Januszkiewicz K."/>
            <person name="Wedrychowicz H."/>
        </authorList>
    </citation>
    <scope>NUCLEOTIDE SEQUENCE [LARGE SCALE GENOMIC DNA]</scope>
    <source>
        <strain evidence="1 2">DSM 9297</strain>
    </source>
</reference>